<accession>A0ABS4QHA6</accession>
<evidence type="ECO:0000256" key="2">
    <source>
        <dbReference type="SAM" id="Phobius"/>
    </source>
</evidence>
<keyword evidence="2" id="KW-0812">Transmembrane</keyword>
<feature type="transmembrane region" description="Helical" evidence="2">
    <location>
        <begin position="12"/>
        <end position="29"/>
    </location>
</feature>
<evidence type="ECO:0000313" key="3">
    <source>
        <dbReference type="EMBL" id="MBP2190061.1"/>
    </source>
</evidence>
<keyword evidence="2" id="KW-1133">Transmembrane helix</keyword>
<protein>
    <submittedName>
        <fullName evidence="3">Uncharacterized protein</fullName>
    </submittedName>
</protein>
<feature type="compositionally biased region" description="Basic and acidic residues" evidence="1">
    <location>
        <begin position="167"/>
        <end position="179"/>
    </location>
</feature>
<evidence type="ECO:0000313" key="4">
    <source>
        <dbReference type="Proteomes" id="UP001519325"/>
    </source>
</evidence>
<dbReference type="RefSeq" id="WP_209889668.1">
    <property type="nucleotide sequence ID" value="NZ_JAGGMR010000001.1"/>
</dbReference>
<keyword evidence="4" id="KW-1185">Reference proteome</keyword>
<evidence type="ECO:0000256" key="1">
    <source>
        <dbReference type="SAM" id="MobiDB-lite"/>
    </source>
</evidence>
<comment type="caution">
    <text evidence="3">The sequence shown here is derived from an EMBL/GenBank/DDBJ whole genome shotgun (WGS) entry which is preliminary data.</text>
</comment>
<dbReference type="Proteomes" id="UP001519325">
    <property type="component" value="Unassembled WGS sequence"/>
</dbReference>
<feature type="compositionally biased region" description="Low complexity" evidence="1">
    <location>
        <begin position="190"/>
        <end position="208"/>
    </location>
</feature>
<dbReference type="EMBL" id="JAGGMR010000001">
    <property type="protein sequence ID" value="MBP2190061.1"/>
    <property type="molecule type" value="Genomic_DNA"/>
</dbReference>
<feature type="transmembrane region" description="Helical" evidence="2">
    <location>
        <begin position="41"/>
        <end position="61"/>
    </location>
</feature>
<feature type="compositionally biased region" description="Basic and acidic residues" evidence="1">
    <location>
        <begin position="251"/>
        <end position="263"/>
    </location>
</feature>
<name>A0ABS4QHA6_9NOCA</name>
<sequence>MPPLFGTSTSYRLARIAALIVGSLLFLYACERSKSSMFSDVWVEILLAAAFGMAGIGAAWFEIMMDERSARNGNTGTEDLRYETGDRVIRGRIARSGNLVLHGRDLESDYEWSWTFRPAAFPAIRAALGDDASDLLRLLEKMIPQLDRHGRADPGAWLRAQQVPGTYREKGDNPTEVTRELPVLKAGLPRAASTRSRTMSSETSRQSTGSAERPDSAAAERPRSRTTERQPTGTAKRRRTGVAEHQPTGTTERRRTEDEEPQRNSRPSSARGRRLPPFEPEAEPEIPPRRSRAVPDQQVAQAARKRPSLDYPAPARRTEQPLRADADDRREQNIPDARDDSTRRGRRSQPDLPPPRTPGRAASARRDRLADNDSDRNARRGQAVTDRPVQVPLNRLDADADYDPPRATPSRARRNR</sequence>
<gene>
    <name evidence="3" type="ORF">BJ987_002962</name>
</gene>
<feature type="region of interest" description="Disordered" evidence="1">
    <location>
        <begin position="149"/>
        <end position="416"/>
    </location>
</feature>
<feature type="compositionally biased region" description="Basic and acidic residues" evidence="1">
    <location>
        <begin position="316"/>
        <end position="343"/>
    </location>
</feature>
<keyword evidence="2" id="KW-0472">Membrane</keyword>
<proteinExistence type="predicted"/>
<reference evidence="3 4" key="1">
    <citation type="submission" date="2021-03" db="EMBL/GenBank/DDBJ databases">
        <title>Sequencing the genomes of 1000 actinobacteria strains.</title>
        <authorList>
            <person name="Klenk H.-P."/>
        </authorList>
    </citation>
    <scope>NUCLEOTIDE SEQUENCE [LARGE SCALE GENOMIC DNA]</scope>
    <source>
        <strain evidence="3 4">DSM 45516</strain>
    </source>
</reference>
<feature type="compositionally biased region" description="Basic and acidic residues" evidence="1">
    <location>
        <begin position="212"/>
        <end position="228"/>
    </location>
</feature>
<organism evidence="3 4">
    <name type="scientific">Nocardia goodfellowii</name>
    <dbReference type="NCBI Taxonomy" id="882446"/>
    <lineage>
        <taxon>Bacteria</taxon>
        <taxon>Bacillati</taxon>
        <taxon>Actinomycetota</taxon>
        <taxon>Actinomycetes</taxon>
        <taxon>Mycobacteriales</taxon>
        <taxon>Nocardiaceae</taxon>
        <taxon>Nocardia</taxon>
    </lineage>
</organism>
<feature type="compositionally biased region" description="Basic and acidic residues" evidence="1">
    <location>
        <begin position="364"/>
        <end position="378"/>
    </location>
</feature>